<protein>
    <recommendedName>
        <fullName evidence="1">TNase-like domain-containing protein</fullName>
    </recommendedName>
</protein>
<organism evidence="2 3">
    <name type="scientific">Roseomonas gilardii</name>
    <dbReference type="NCBI Taxonomy" id="257708"/>
    <lineage>
        <taxon>Bacteria</taxon>
        <taxon>Pseudomonadati</taxon>
        <taxon>Pseudomonadota</taxon>
        <taxon>Alphaproteobacteria</taxon>
        <taxon>Acetobacterales</taxon>
        <taxon>Roseomonadaceae</taxon>
        <taxon>Roseomonas</taxon>
    </lineage>
</organism>
<evidence type="ECO:0000313" key="2">
    <source>
        <dbReference type="EMBL" id="APT57706.1"/>
    </source>
</evidence>
<dbReference type="InterPro" id="IPR035437">
    <property type="entry name" value="SNase_OB-fold_sf"/>
</dbReference>
<name>A0A1L7AFY3_9PROT</name>
<dbReference type="AlphaFoldDB" id="A0A1L7AFY3"/>
<dbReference type="Gene3D" id="2.40.50.90">
    <property type="match status" value="1"/>
</dbReference>
<dbReference type="RefSeq" id="WP_075798529.1">
    <property type="nucleotide sequence ID" value="NZ_CP015583.1"/>
</dbReference>
<gene>
    <name evidence="2" type="ORF">RGI145_11910</name>
</gene>
<dbReference type="SUPFAM" id="SSF50199">
    <property type="entry name" value="Staphylococcal nuclease"/>
    <property type="match status" value="1"/>
</dbReference>
<sequence length="210" mass="22148">MARPRKIFHSHRRPQRRRAPLALGLGALLLLAIGGVLLYARDGAGLAGQVRPILAAVPGLAPQAPPPAASLLPEGPLQADPTDIHVVDGETLRLQGQVVRLEGLQAPSRGETCADTAGQGFDCGVAAADRLAHLVANHALVCELHGQDVFRRPLAICEANGKVLNAMLVSSGWALASSENFSEAEAGARQAGRGLWADGIVPPEEWRERR</sequence>
<dbReference type="EMBL" id="CP015583">
    <property type="protein sequence ID" value="APT57706.1"/>
    <property type="molecule type" value="Genomic_DNA"/>
</dbReference>
<evidence type="ECO:0000259" key="1">
    <source>
        <dbReference type="SMART" id="SM00318"/>
    </source>
</evidence>
<dbReference type="Pfam" id="PF00565">
    <property type="entry name" value="SNase"/>
    <property type="match status" value="1"/>
</dbReference>
<accession>A0A1L7AFY3</accession>
<feature type="domain" description="TNase-like" evidence="1">
    <location>
        <begin position="79"/>
        <end position="198"/>
    </location>
</feature>
<dbReference type="SMART" id="SM00318">
    <property type="entry name" value="SNc"/>
    <property type="match status" value="1"/>
</dbReference>
<dbReference type="InterPro" id="IPR016071">
    <property type="entry name" value="Staphylococal_nuclease_OB-fold"/>
</dbReference>
<evidence type="ECO:0000313" key="3">
    <source>
        <dbReference type="Proteomes" id="UP000185494"/>
    </source>
</evidence>
<dbReference type="Proteomes" id="UP000185494">
    <property type="component" value="Chromosome 1"/>
</dbReference>
<dbReference type="eggNOG" id="COG1525">
    <property type="taxonomic scope" value="Bacteria"/>
</dbReference>
<dbReference type="KEGG" id="rgi:RGI145_11910"/>
<reference evidence="2 3" key="1">
    <citation type="submission" date="2016-05" db="EMBL/GenBank/DDBJ databases">
        <title>Complete Genome and Methylome Analysis of Psychrotrophic Bacterial Isolates from Antarctic Lake Untersee.</title>
        <authorList>
            <person name="Fomenkov A."/>
            <person name="Akimov V.N."/>
            <person name="Vasilyeva L.V."/>
            <person name="Andersen D."/>
            <person name="Vincze T."/>
            <person name="Roberts R.J."/>
        </authorList>
    </citation>
    <scope>NUCLEOTIDE SEQUENCE [LARGE SCALE GENOMIC DNA]</scope>
    <source>
        <strain evidence="2 3">U14-5</strain>
    </source>
</reference>
<dbReference type="STRING" id="257708.RGI145_11910"/>
<proteinExistence type="predicted"/>